<evidence type="ECO:0000256" key="1">
    <source>
        <dbReference type="ARBA" id="ARBA00007228"/>
    </source>
</evidence>
<dbReference type="InterPro" id="IPR001537">
    <property type="entry name" value="SpoU_MeTrfase"/>
</dbReference>
<dbReference type="InterPro" id="IPR029028">
    <property type="entry name" value="Alpha/beta_knot_MTases"/>
</dbReference>
<feature type="compositionally biased region" description="Basic and acidic residues" evidence="4">
    <location>
        <begin position="219"/>
        <end position="233"/>
    </location>
</feature>
<keyword evidence="3" id="KW-0808">Transferase</keyword>
<dbReference type="InterPro" id="IPR053888">
    <property type="entry name" value="MRM3-like_sub_bind"/>
</dbReference>
<dbReference type="Pfam" id="PF00588">
    <property type="entry name" value="SpoU_methylase"/>
    <property type="match status" value="1"/>
</dbReference>
<dbReference type="SMART" id="SM00967">
    <property type="entry name" value="SpoU_sub_bind"/>
    <property type="match status" value="1"/>
</dbReference>
<evidence type="ECO:0000256" key="2">
    <source>
        <dbReference type="ARBA" id="ARBA00022603"/>
    </source>
</evidence>
<sequence length="297" mass="30578">MVLVSGRLAAERVTGRDRSGRSARERSGRFAAEGPQAVREAVAASADATSAGREPLVLDLYATADAVERHGDVLALAHRARLRVHEVSEEVLAAMSTTVTPQGLLAVCSSVTVGLDAALERRPRLVAVLSRVRDPGNAGTVLRAADAAGAGAVVLSADSVDVHNPKCVRSTAGSLFHLPVVSGAALDEALAALRRAGCAVLAAAGDGEHDLDDLVDAGEGGRRPEPGTPDLRRPTAWLFGNEAQGLAAAEREAADAVVRVPVHGRAESLNLATAATVCLYASARAQRRRPADARPGG</sequence>
<evidence type="ECO:0000313" key="7">
    <source>
        <dbReference type="Proteomes" id="UP001501195"/>
    </source>
</evidence>
<dbReference type="InterPro" id="IPR051259">
    <property type="entry name" value="rRNA_Methyltransferase"/>
</dbReference>
<keyword evidence="7" id="KW-1185">Reference proteome</keyword>
<dbReference type="InterPro" id="IPR029064">
    <property type="entry name" value="Ribosomal_eL30-like_sf"/>
</dbReference>
<evidence type="ECO:0000256" key="3">
    <source>
        <dbReference type="ARBA" id="ARBA00022679"/>
    </source>
</evidence>
<dbReference type="Proteomes" id="UP001501195">
    <property type="component" value="Unassembled WGS sequence"/>
</dbReference>
<dbReference type="RefSeq" id="WP_345711532.1">
    <property type="nucleotide sequence ID" value="NZ_BAABIL010000161.1"/>
</dbReference>
<dbReference type="Gene3D" id="3.30.1330.30">
    <property type="match status" value="1"/>
</dbReference>
<keyword evidence="2 6" id="KW-0489">Methyltransferase</keyword>
<feature type="domain" description="RNA 2-O ribose methyltransferase substrate binding" evidence="5">
    <location>
        <begin position="31"/>
        <end position="114"/>
    </location>
</feature>
<gene>
    <name evidence="6" type="ORF">GCM10023225_12250</name>
</gene>
<name>A0ABP9HJQ4_9ACTN</name>
<evidence type="ECO:0000256" key="4">
    <source>
        <dbReference type="SAM" id="MobiDB-lite"/>
    </source>
</evidence>
<dbReference type="SUPFAM" id="SSF75217">
    <property type="entry name" value="alpha/beta knot"/>
    <property type="match status" value="1"/>
</dbReference>
<dbReference type="GO" id="GO:0008168">
    <property type="term" value="F:methyltransferase activity"/>
    <property type="evidence" value="ECO:0007669"/>
    <property type="project" value="UniProtKB-KW"/>
</dbReference>
<evidence type="ECO:0000313" key="6">
    <source>
        <dbReference type="EMBL" id="GAA4972210.1"/>
    </source>
</evidence>
<dbReference type="PANTHER" id="PTHR43191:SF2">
    <property type="entry name" value="RRNA METHYLTRANSFERASE 3, MITOCHONDRIAL"/>
    <property type="match status" value="1"/>
</dbReference>
<dbReference type="CDD" id="cd18095">
    <property type="entry name" value="SpoU-like_rRNA-MTase"/>
    <property type="match status" value="1"/>
</dbReference>
<dbReference type="Pfam" id="PF22435">
    <property type="entry name" value="MRM3-like_sub_bind"/>
    <property type="match status" value="1"/>
</dbReference>
<dbReference type="EMBL" id="BAABIL010000161">
    <property type="protein sequence ID" value="GAA4972210.1"/>
    <property type="molecule type" value="Genomic_DNA"/>
</dbReference>
<comment type="caution">
    <text evidence="6">The sequence shown here is derived from an EMBL/GenBank/DDBJ whole genome shotgun (WGS) entry which is preliminary data.</text>
</comment>
<evidence type="ECO:0000259" key="5">
    <source>
        <dbReference type="SMART" id="SM00967"/>
    </source>
</evidence>
<feature type="region of interest" description="Disordered" evidence="4">
    <location>
        <begin position="211"/>
        <end position="234"/>
    </location>
</feature>
<dbReference type="PANTHER" id="PTHR43191">
    <property type="entry name" value="RRNA METHYLTRANSFERASE 3"/>
    <property type="match status" value="1"/>
</dbReference>
<proteinExistence type="inferred from homology"/>
<reference evidence="7" key="1">
    <citation type="journal article" date="2019" name="Int. J. Syst. Evol. Microbiol.">
        <title>The Global Catalogue of Microorganisms (GCM) 10K type strain sequencing project: providing services to taxonomists for standard genome sequencing and annotation.</title>
        <authorList>
            <consortium name="The Broad Institute Genomics Platform"/>
            <consortium name="The Broad Institute Genome Sequencing Center for Infectious Disease"/>
            <person name="Wu L."/>
            <person name="Ma J."/>
        </authorList>
    </citation>
    <scope>NUCLEOTIDE SEQUENCE [LARGE SCALE GENOMIC DNA]</scope>
    <source>
        <strain evidence="7">JCM 18126</strain>
    </source>
</reference>
<organism evidence="6 7">
    <name type="scientific">Kineococcus glutinatus</name>
    <dbReference type="NCBI Taxonomy" id="1070872"/>
    <lineage>
        <taxon>Bacteria</taxon>
        <taxon>Bacillati</taxon>
        <taxon>Actinomycetota</taxon>
        <taxon>Actinomycetes</taxon>
        <taxon>Kineosporiales</taxon>
        <taxon>Kineosporiaceae</taxon>
        <taxon>Kineococcus</taxon>
    </lineage>
</organism>
<dbReference type="GO" id="GO:0032259">
    <property type="term" value="P:methylation"/>
    <property type="evidence" value="ECO:0007669"/>
    <property type="project" value="UniProtKB-KW"/>
</dbReference>
<dbReference type="InterPro" id="IPR013123">
    <property type="entry name" value="SpoU_subst-bd"/>
</dbReference>
<accession>A0ABP9HJQ4</accession>
<comment type="similarity">
    <text evidence="1">Belongs to the class IV-like SAM-binding methyltransferase superfamily. RNA methyltransferase TrmH family.</text>
</comment>
<protein>
    <submittedName>
        <fullName evidence="6">RNA methyltransferase</fullName>
    </submittedName>
</protein>
<dbReference type="InterPro" id="IPR029026">
    <property type="entry name" value="tRNA_m1G_MTases_N"/>
</dbReference>
<dbReference type="SUPFAM" id="SSF55315">
    <property type="entry name" value="L30e-like"/>
    <property type="match status" value="1"/>
</dbReference>
<dbReference type="Gene3D" id="3.40.1280.10">
    <property type="match status" value="1"/>
</dbReference>